<dbReference type="AlphaFoldDB" id="A0A8S1GUD2"/>
<gene>
    <name evidence="5" type="ORF">CAUJ_LOCUS3215</name>
</gene>
<comment type="similarity">
    <text evidence="1">Belongs to the globin family.</text>
</comment>
<feature type="transmembrane region" description="Helical" evidence="3">
    <location>
        <begin position="79"/>
        <end position="97"/>
    </location>
</feature>
<feature type="domain" description="Globin" evidence="4">
    <location>
        <begin position="151"/>
        <end position="247"/>
    </location>
</feature>
<accession>A0A8S1GUD2</accession>
<proteinExistence type="inferred from homology"/>
<keyword evidence="1" id="KW-0479">Metal-binding</keyword>
<keyword evidence="3" id="KW-1133">Transmembrane helix</keyword>
<dbReference type="InterPro" id="IPR009050">
    <property type="entry name" value="Globin-like_sf"/>
</dbReference>
<evidence type="ECO:0000313" key="5">
    <source>
        <dbReference type="EMBL" id="CAD6187296.1"/>
    </source>
</evidence>
<keyword evidence="1" id="KW-0813">Transport</keyword>
<dbReference type="GO" id="GO:0020037">
    <property type="term" value="F:heme binding"/>
    <property type="evidence" value="ECO:0007669"/>
    <property type="project" value="InterPro"/>
</dbReference>
<feature type="region of interest" description="Disordered" evidence="2">
    <location>
        <begin position="328"/>
        <end position="351"/>
    </location>
</feature>
<dbReference type="InterPro" id="IPR044399">
    <property type="entry name" value="Mb-like_M"/>
</dbReference>
<sequence length="390" mass="43876">MQGAVNGDSIGQLEILDCNATEFCVKLPSTGHVGRKLYEGAQYSCSYGECSKDGCFNSGIGEICCCSEDECNFTQTKNFLAFYVILFLFLAIFGRLAQLARSTVIPAVMTNFDIMEHKTGDNLIKASEEDFRLVYDSWPENFGCLFDMGLRAFERLFSYRPALKKYFSETDDDAWKKEDSIKKIVLSLEQTLAQAVGTYADPKPEESNTPVAFCEVLQEIGGLHRAIVQHIRPDNYELLFKLLPEAIIKTVIADVVSAKRPCGPFQGEERQRFLSVWTSMCNLMSRQFIIGWERRVVPKSGKLSKVYRERAVDGPKSAGKVAKPCSFASGETRRAHSTTDSSARMRDRPNFSRTQNEMKQWQLERGHSAPLQVTEIEVALDMISIQTTPP</sequence>
<evidence type="ECO:0000256" key="3">
    <source>
        <dbReference type="SAM" id="Phobius"/>
    </source>
</evidence>
<keyword evidence="1" id="KW-0349">Heme</keyword>
<protein>
    <recommendedName>
        <fullName evidence="4">Globin domain-containing protein</fullName>
    </recommendedName>
</protein>
<dbReference type="Gene3D" id="1.10.490.10">
    <property type="entry name" value="Globins"/>
    <property type="match status" value="1"/>
</dbReference>
<organism evidence="5 6">
    <name type="scientific">Caenorhabditis auriculariae</name>
    <dbReference type="NCBI Taxonomy" id="2777116"/>
    <lineage>
        <taxon>Eukaryota</taxon>
        <taxon>Metazoa</taxon>
        <taxon>Ecdysozoa</taxon>
        <taxon>Nematoda</taxon>
        <taxon>Chromadorea</taxon>
        <taxon>Rhabditida</taxon>
        <taxon>Rhabditina</taxon>
        <taxon>Rhabditomorpha</taxon>
        <taxon>Rhabditoidea</taxon>
        <taxon>Rhabditidae</taxon>
        <taxon>Peloderinae</taxon>
        <taxon>Caenorhabditis</taxon>
    </lineage>
</organism>
<evidence type="ECO:0000259" key="4">
    <source>
        <dbReference type="Pfam" id="PF00042"/>
    </source>
</evidence>
<dbReference type="CDD" id="cd01040">
    <property type="entry name" value="Mb-like"/>
    <property type="match status" value="1"/>
</dbReference>
<dbReference type="EMBL" id="CAJGYM010000006">
    <property type="protein sequence ID" value="CAD6187296.1"/>
    <property type="molecule type" value="Genomic_DNA"/>
</dbReference>
<name>A0A8S1GUD2_9PELO</name>
<evidence type="ECO:0000256" key="1">
    <source>
        <dbReference type="RuleBase" id="RU000356"/>
    </source>
</evidence>
<dbReference type="Pfam" id="PF00042">
    <property type="entry name" value="Globin"/>
    <property type="match status" value="1"/>
</dbReference>
<dbReference type="Proteomes" id="UP000835052">
    <property type="component" value="Unassembled WGS sequence"/>
</dbReference>
<dbReference type="GO" id="GO:0019825">
    <property type="term" value="F:oxygen binding"/>
    <property type="evidence" value="ECO:0007669"/>
    <property type="project" value="InterPro"/>
</dbReference>
<keyword evidence="3" id="KW-0472">Membrane</keyword>
<evidence type="ECO:0000256" key="2">
    <source>
        <dbReference type="SAM" id="MobiDB-lite"/>
    </source>
</evidence>
<dbReference type="OrthoDB" id="5870012at2759"/>
<comment type="caution">
    <text evidence="5">The sequence shown here is derived from an EMBL/GenBank/DDBJ whole genome shotgun (WGS) entry which is preliminary data.</text>
</comment>
<dbReference type="InterPro" id="IPR000971">
    <property type="entry name" value="Globin"/>
</dbReference>
<keyword evidence="1" id="KW-0561">Oxygen transport</keyword>
<keyword evidence="3" id="KW-0812">Transmembrane</keyword>
<reference evidence="5" key="1">
    <citation type="submission" date="2020-10" db="EMBL/GenBank/DDBJ databases">
        <authorList>
            <person name="Kikuchi T."/>
        </authorList>
    </citation>
    <scope>NUCLEOTIDE SEQUENCE</scope>
    <source>
        <strain evidence="5">NKZ352</strain>
    </source>
</reference>
<dbReference type="SUPFAM" id="SSF46458">
    <property type="entry name" value="Globin-like"/>
    <property type="match status" value="1"/>
</dbReference>
<dbReference type="InterPro" id="IPR012292">
    <property type="entry name" value="Globin/Proto"/>
</dbReference>
<keyword evidence="6" id="KW-1185">Reference proteome</keyword>
<dbReference type="GO" id="GO:0005344">
    <property type="term" value="F:oxygen carrier activity"/>
    <property type="evidence" value="ECO:0007669"/>
    <property type="project" value="UniProtKB-KW"/>
</dbReference>
<evidence type="ECO:0000313" key="6">
    <source>
        <dbReference type="Proteomes" id="UP000835052"/>
    </source>
</evidence>
<keyword evidence="1" id="KW-0408">Iron</keyword>